<dbReference type="InterPro" id="IPR007409">
    <property type="entry name" value="Restrct_endonuc_type1_HsdR_N"/>
</dbReference>
<feature type="coiled-coil region" evidence="12">
    <location>
        <begin position="845"/>
        <end position="890"/>
    </location>
</feature>
<keyword evidence="12" id="KW-0175">Coiled coil</keyword>
<dbReference type="PANTHER" id="PTHR30195:SF15">
    <property type="entry name" value="TYPE I RESTRICTION ENZYME HINDI ENDONUCLEASE SUBUNIT"/>
    <property type="match status" value="1"/>
</dbReference>
<keyword evidence="6 11" id="KW-0680">Restriction system</keyword>
<dbReference type="EC" id="3.1.21.3" evidence="11"/>
<dbReference type="Gene3D" id="3.40.50.300">
    <property type="entry name" value="P-loop containing nucleotide triphosphate hydrolases"/>
    <property type="match status" value="2"/>
</dbReference>
<keyword evidence="15" id="KW-1185">Reference proteome</keyword>
<dbReference type="EMBL" id="JBHSZV010000011">
    <property type="protein sequence ID" value="MFC7061037.1"/>
    <property type="molecule type" value="Genomic_DNA"/>
</dbReference>
<evidence type="ECO:0000256" key="12">
    <source>
        <dbReference type="SAM" id="Coils"/>
    </source>
</evidence>
<dbReference type="PROSITE" id="PS51192">
    <property type="entry name" value="HELICASE_ATP_BIND_1"/>
    <property type="match status" value="1"/>
</dbReference>
<dbReference type="CDD" id="cd22332">
    <property type="entry name" value="HsdR_N"/>
    <property type="match status" value="1"/>
</dbReference>
<dbReference type="InterPro" id="IPR055180">
    <property type="entry name" value="HsdR_RecA-like_helicase_dom_2"/>
</dbReference>
<dbReference type="InterPro" id="IPR014001">
    <property type="entry name" value="Helicase_ATP-bd"/>
</dbReference>
<reference evidence="15" key="1">
    <citation type="journal article" date="2019" name="Int. J. Syst. Evol. Microbiol.">
        <title>The Global Catalogue of Microorganisms (GCM) 10K type strain sequencing project: providing services to taxonomists for standard genome sequencing and annotation.</title>
        <authorList>
            <consortium name="The Broad Institute Genomics Platform"/>
            <consortium name="The Broad Institute Genome Sequencing Center for Infectious Disease"/>
            <person name="Wu L."/>
            <person name="Ma J."/>
        </authorList>
    </citation>
    <scope>NUCLEOTIDE SEQUENCE [LARGE SCALE GENOMIC DNA]</scope>
    <source>
        <strain evidence="15">CGMCC 4.1621</strain>
    </source>
</reference>
<evidence type="ECO:0000256" key="6">
    <source>
        <dbReference type="ARBA" id="ARBA00022747"/>
    </source>
</evidence>
<evidence type="ECO:0000256" key="10">
    <source>
        <dbReference type="ARBA" id="ARBA00023125"/>
    </source>
</evidence>
<evidence type="ECO:0000256" key="2">
    <source>
        <dbReference type="ARBA" id="ARBA00008598"/>
    </source>
</evidence>
<dbReference type="SMART" id="SM00487">
    <property type="entry name" value="DEXDc"/>
    <property type="match status" value="1"/>
</dbReference>
<comment type="function">
    <text evidence="11">Subunit R is required for both nuclease and ATPase activities, but not for modification.</text>
</comment>
<dbReference type="GO" id="GO:0009035">
    <property type="term" value="F:type I site-specific deoxyribonuclease activity"/>
    <property type="evidence" value="ECO:0007669"/>
    <property type="project" value="UniProtKB-EC"/>
</dbReference>
<evidence type="ECO:0000256" key="9">
    <source>
        <dbReference type="ARBA" id="ARBA00022840"/>
    </source>
</evidence>
<dbReference type="Gene3D" id="3.90.1570.50">
    <property type="match status" value="1"/>
</dbReference>
<evidence type="ECO:0000313" key="14">
    <source>
        <dbReference type="EMBL" id="MFC7061037.1"/>
    </source>
</evidence>
<comment type="catalytic activity">
    <reaction evidence="1 11">
        <text>Endonucleolytic cleavage of DNA to give random double-stranded fragments with terminal 5'-phosphates, ATP is simultaneously hydrolyzed.</text>
        <dbReference type="EC" id="3.1.21.3"/>
    </reaction>
</comment>
<evidence type="ECO:0000256" key="1">
    <source>
        <dbReference type="ARBA" id="ARBA00000851"/>
    </source>
</evidence>
<evidence type="ECO:0000313" key="15">
    <source>
        <dbReference type="Proteomes" id="UP001596410"/>
    </source>
</evidence>
<dbReference type="InterPro" id="IPR021810">
    <property type="entry name" value="T1RH-like_C"/>
</dbReference>
<accession>A0ABW2EKG6</accession>
<name>A0ABW2EKG6_9BACI</name>
<evidence type="ECO:0000256" key="5">
    <source>
        <dbReference type="ARBA" id="ARBA00022741"/>
    </source>
</evidence>
<evidence type="ECO:0000256" key="3">
    <source>
        <dbReference type="ARBA" id="ARBA00011296"/>
    </source>
</evidence>
<dbReference type="CDD" id="cd18030">
    <property type="entry name" value="DEXHc_RE_I_HsdR"/>
    <property type="match status" value="1"/>
</dbReference>
<keyword evidence="8 11" id="KW-0378">Hydrolase</keyword>
<comment type="caution">
    <text evidence="14">The sequence shown here is derived from an EMBL/GenBank/DDBJ whole genome shotgun (WGS) entry which is preliminary data.</text>
</comment>
<dbReference type="InterPro" id="IPR051268">
    <property type="entry name" value="Type-I_R_enzyme_R_subunit"/>
</dbReference>
<dbReference type="SUPFAM" id="SSF52540">
    <property type="entry name" value="P-loop containing nucleoside triphosphate hydrolases"/>
    <property type="match status" value="2"/>
</dbReference>
<proteinExistence type="inferred from homology"/>
<organism evidence="14 15">
    <name type="scientific">Halobacillus seohaensis</name>
    <dbReference type="NCBI Taxonomy" id="447421"/>
    <lineage>
        <taxon>Bacteria</taxon>
        <taxon>Bacillati</taxon>
        <taxon>Bacillota</taxon>
        <taxon>Bacilli</taxon>
        <taxon>Bacillales</taxon>
        <taxon>Bacillaceae</taxon>
        <taxon>Halobacillus</taxon>
    </lineage>
</organism>
<comment type="subunit">
    <text evidence="3 11">The type I restriction/modification system is composed of three polypeptides R, M and S.</text>
</comment>
<comment type="similarity">
    <text evidence="2 11">Belongs to the HsdR family.</text>
</comment>
<dbReference type="InterPro" id="IPR004473">
    <property type="entry name" value="Restrct_endonuc_typeI_HsdR"/>
</dbReference>
<evidence type="ECO:0000256" key="11">
    <source>
        <dbReference type="RuleBase" id="RU364115"/>
    </source>
</evidence>
<keyword evidence="10 11" id="KW-0238">DNA-binding</keyword>
<evidence type="ECO:0000256" key="7">
    <source>
        <dbReference type="ARBA" id="ARBA00022759"/>
    </source>
</evidence>
<evidence type="ECO:0000259" key="13">
    <source>
        <dbReference type="PROSITE" id="PS51192"/>
    </source>
</evidence>
<dbReference type="Proteomes" id="UP001596410">
    <property type="component" value="Unassembled WGS sequence"/>
</dbReference>
<feature type="domain" description="Helicase ATP-binding" evidence="13">
    <location>
        <begin position="285"/>
        <end position="450"/>
    </location>
</feature>
<dbReference type="NCBIfam" id="TIGR00348">
    <property type="entry name" value="hsdR"/>
    <property type="match status" value="1"/>
</dbReference>
<dbReference type="RefSeq" id="WP_204708871.1">
    <property type="nucleotide sequence ID" value="NZ_JBHSZV010000011.1"/>
</dbReference>
<dbReference type="InterPro" id="IPR040980">
    <property type="entry name" value="SWI2_SNF2"/>
</dbReference>
<dbReference type="CDD" id="cd18800">
    <property type="entry name" value="SF2_C_EcoR124I-like"/>
    <property type="match status" value="1"/>
</dbReference>
<dbReference type="InterPro" id="IPR027417">
    <property type="entry name" value="P-loop_NTPase"/>
</dbReference>
<keyword evidence="5 11" id="KW-0547">Nucleotide-binding</keyword>
<dbReference type="Pfam" id="PF18766">
    <property type="entry name" value="SWI2_SNF2"/>
    <property type="match status" value="1"/>
</dbReference>
<sequence>MNIIQDWNEKGLVEDRVIEHLKSLGYTYESGALLDQERDTHMEVVLKQRLTQAIQRLNPWINENNLNKVVRSMTHLDTTNLMEANQHFHEVLINKLSVQQDVGKGRKSQTVELIDFDNIDNNEFLVVDQFSVTNAQGTIRPDVMVFVNGFPLVVIECKSPTLPPDEQIPQGVKQLSRYQRENESLFYYNQFMISTSNDRAKVGTIGSNLQHYTEWKDPYPRTISEIGANPSSQDILVTGMLVKERLFDLIRNFIVYEPEDGRVIKKIGRYQQYRAVNRAVHRILHADKPQERGGVIWATQGSGKSLSMVFLATKLRRIAELKNPTIVVVTDRQDLDQQITNTFRRCGFPNPQQAGSVSELRDYLNQGPGATIMTLVQKFQESEDEESFPEQTTSENVIVLVDESHRSQYSSLALNMRMALPNATYIGFTGTPIDKKDKSTRRTFGDYIDKYPIEQAVEDGATVPIFYESRLVDLHVQGETIDQLFDRFFREYSEEDRERIKKKYATEEAITASPKRVRNIVLDIIEHFEQHIQPNGFKAQIVAVSREAAVMYKQMLDELSNYQSKVIMSAGHNDEKHLKDHHISKQEEKQVIQRFKKPMHEDELSFLIVCDKLLTGFDAPIEQVMYLDKPLKEHNLLQAIARTNRTYNKKTYGLIVDYFGVSRFLEEALGVFHEEDIKGALSDIDAEIPKLQTRHRKAMRFFDYQNRDDLDGCLAILEPEDIRNEFDTAFKQFSESMDMVMPNPKAKPYLEDLRWLGKVRKLAKSRYHVEEGMDISDCGEKVRQLIEEHVYATTPEVLFEPIDILSNRFEEKLDEIKTPESKAAEMEHALKHEIRIKLEENPVLYTSLKERLEELIERRKERQMTIEELLEEYRDMIHEMRNNAEESKDHGFEPKQYPFFQLLEKELASNEEESLKELTHIITEIIVDHAVIDWVEKDDVKREMRKKIKRQLRASNCPNKQVENLTLQLMNLAEVHYKQIGY</sequence>
<evidence type="ECO:0000256" key="8">
    <source>
        <dbReference type="ARBA" id="ARBA00022801"/>
    </source>
</evidence>
<dbReference type="Pfam" id="PF11867">
    <property type="entry name" value="T1RH-like_C"/>
    <property type="match status" value="1"/>
</dbReference>
<dbReference type="Pfam" id="PF22679">
    <property type="entry name" value="T1R_D3-like"/>
    <property type="match status" value="1"/>
</dbReference>
<keyword evidence="4" id="KW-0540">Nuclease</keyword>
<protein>
    <recommendedName>
        <fullName evidence="11">Type I restriction enzyme endonuclease subunit</fullName>
        <shortName evidence="11">R protein</shortName>
        <ecNumber evidence="11">3.1.21.3</ecNumber>
    </recommendedName>
    <alternativeName>
        <fullName evidence="11">Type-1 restriction enzyme R protein</fullName>
    </alternativeName>
</protein>
<keyword evidence="7 14" id="KW-0255">Endonuclease</keyword>
<dbReference type="Pfam" id="PF04313">
    <property type="entry name" value="HSDR_N"/>
    <property type="match status" value="1"/>
</dbReference>
<gene>
    <name evidence="14" type="ORF">ACFQIC_04040</name>
</gene>
<dbReference type="PANTHER" id="PTHR30195">
    <property type="entry name" value="TYPE I SITE-SPECIFIC DEOXYRIBONUCLEASE PROTEIN SUBUNIT M AND R"/>
    <property type="match status" value="1"/>
</dbReference>
<keyword evidence="9 11" id="KW-0067">ATP-binding</keyword>
<evidence type="ECO:0000256" key="4">
    <source>
        <dbReference type="ARBA" id="ARBA00022722"/>
    </source>
</evidence>